<proteinExistence type="predicted"/>
<accession>A0A2J6QFE4</accession>
<evidence type="ECO:0000313" key="2">
    <source>
        <dbReference type="Proteomes" id="UP000235672"/>
    </source>
</evidence>
<sequence length="205" mass="22164">MLHTNCFPDLTADICPRDRYDPIDDQHIRKMAKMRPCKPLASNWTPPARSPSLLPQCPLQCKLPILRLLQAWPSLPSLLASRTPTPSNSTTGEPITCTSRAIPVSTFLYNLSSAVLQHPGLDLNSWDQSIHAFFFCNTHPLAGGAARVALEIHRRAGVLSGCSFITDIRMSGTSDSPSTAGLCAADSLELKRGDKIKGSTGAPCI</sequence>
<dbReference type="EMBL" id="KZ613471">
    <property type="protein sequence ID" value="PMD24980.1"/>
    <property type="molecule type" value="Genomic_DNA"/>
</dbReference>
<gene>
    <name evidence="1" type="ORF">NA56DRAFT_464449</name>
</gene>
<reference evidence="1 2" key="1">
    <citation type="submission" date="2016-05" db="EMBL/GenBank/DDBJ databases">
        <title>A degradative enzymes factory behind the ericoid mycorrhizal symbiosis.</title>
        <authorList>
            <consortium name="DOE Joint Genome Institute"/>
            <person name="Martino E."/>
            <person name="Morin E."/>
            <person name="Grelet G."/>
            <person name="Kuo A."/>
            <person name="Kohler A."/>
            <person name="Daghino S."/>
            <person name="Barry K."/>
            <person name="Choi C."/>
            <person name="Cichocki N."/>
            <person name="Clum A."/>
            <person name="Copeland A."/>
            <person name="Hainaut M."/>
            <person name="Haridas S."/>
            <person name="Labutti K."/>
            <person name="Lindquist E."/>
            <person name="Lipzen A."/>
            <person name="Khouja H.-R."/>
            <person name="Murat C."/>
            <person name="Ohm R."/>
            <person name="Olson A."/>
            <person name="Spatafora J."/>
            <person name="Veneault-Fourrey C."/>
            <person name="Henrissat B."/>
            <person name="Grigoriev I."/>
            <person name="Martin F."/>
            <person name="Perotto S."/>
        </authorList>
    </citation>
    <scope>NUCLEOTIDE SEQUENCE [LARGE SCALE GENOMIC DNA]</scope>
    <source>
        <strain evidence="1 2">UAMH 7357</strain>
    </source>
</reference>
<organism evidence="1 2">
    <name type="scientific">Hyaloscypha hepaticicola</name>
    <dbReference type="NCBI Taxonomy" id="2082293"/>
    <lineage>
        <taxon>Eukaryota</taxon>
        <taxon>Fungi</taxon>
        <taxon>Dikarya</taxon>
        <taxon>Ascomycota</taxon>
        <taxon>Pezizomycotina</taxon>
        <taxon>Leotiomycetes</taxon>
        <taxon>Helotiales</taxon>
        <taxon>Hyaloscyphaceae</taxon>
        <taxon>Hyaloscypha</taxon>
    </lineage>
</organism>
<evidence type="ECO:0000313" key="1">
    <source>
        <dbReference type="EMBL" id="PMD24980.1"/>
    </source>
</evidence>
<dbReference type="AlphaFoldDB" id="A0A2J6QFE4"/>
<dbReference type="Proteomes" id="UP000235672">
    <property type="component" value="Unassembled WGS sequence"/>
</dbReference>
<name>A0A2J6QFE4_9HELO</name>
<keyword evidence="2" id="KW-1185">Reference proteome</keyword>
<protein>
    <submittedName>
        <fullName evidence="1">Uncharacterized protein</fullName>
    </submittedName>
</protein>